<sequence>MDFRGGSGRACRARSHPVRLCSHVFDAAVGSGVPLRRERVGREASCLAVGGGAGLRAGRLREAVSIAGQATRRL</sequence>
<evidence type="ECO:0000313" key="1">
    <source>
        <dbReference type="EMBL" id="KYF62379.1"/>
    </source>
</evidence>
<gene>
    <name evidence="1" type="ORF">BE15_29260</name>
</gene>
<protein>
    <submittedName>
        <fullName evidence="1">Uncharacterized protein</fullName>
    </submittedName>
</protein>
<reference evidence="1 2" key="1">
    <citation type="submission" date="2014-02" db="EMBL/GenBank/DDBJ databases">
        <title>The small core and large imbalanced accessory genome model reveals a collaborative survival strategy of Sorangium cellulosum strains in nature.</title>
        <authorList>
            <person name="Han K."/>
            <person name="Peng R."/>
            <person name="Blom J."/>
            <person name="Li Y.-Z."/>
        </authorList>
    </citation>
    <scope>NUCLEOTIDE SEQUENCE [LARGE SCALE GENOMIC DNA]</scope>
    <source>
        <strain evidence="1 2">So0008-312</strain>
    </source>
</reference>
<dbReference type="EMBL" id="JEMA01001103">
    <property type="protein sequence ID" value="KYF62379.1"/>
    <property type="molecule type" value="Genomic_DNA"/>
</dbReference>
<name>A0A150Q333_SORCE</name>
<dbReference type="Proteomes" id="UP000075260">
    <property type="component" value="Unassembled WGS sequence"/>
</dbReference>
<organism evidence="1 2">
    <name type="scientific">Sorangium cellulosum</name>
    <name type="common">Polyangium cellulosum</name>
    <dbReference type="NCBI Taxonomy" id="56"/>
    <lineage>
        <taxon>Bacteria</taxon>
        <taxon>Pseudomonadati</taxon>
        <taxon>Myxococcota</taxon>
        <taxon>Polyangia</taxon>
        <taxon>Polyangiales</taxon>
        <taxon>Polyangiaceae</taxon>
        <taxon>Sorangium</taxon>
    </lineage>
</organism>
<proteinExistence type="predicted"/>
<dbReference type="AlphaFoldDB" id="A0A150Q333"/>
<accession>A0A150Q333</accession>
<evidence type="ECO:0000313" key="2">
    <source>
        <dbReference type="Proteomes" id="UP000075260"/>
    </source>
</evidence>
<comment type="caution">
    <text evidence="1">The sequence shown here is derived from an EMBL/GenBank/DDBJ whole genome shotgun (WGS) entry which is preliminary data.</text>
</comment>